<feature type="domain" description="Fibronectin type-III" evidence="4">
    <location>
        <begin position="425"/>
        <end position="523"/>
    </location>
</feature>
<dbReference type="Pfam" id="PF00041">
    <property type="entry name" value="fn3"/>
    <property type="match status" value="2"/>
</dbReference>
<gene>
    <name evidence="5" type="ORF">ACFSR3_08350</name>
</gene>
<dbReference type="Proteomes" id="UP001597480">
    <property type="component" value="Unassembled WGS sequence"/>
</dbReference>
<dbReference type="PANTHER" id="PTHR46708:SF2">
    <property type="entry name" value="FIBRONECTIN TYPE-III DOMAIN-CONTAINING PROTEIN"/>
    <property type="match status" value="1"/>
</dbReference>
<dbReference type="Pfam" id="PF23759">
    <property type="entry name" value="GBD_T9SS_assoc"/>
    <property type="match status" value="4"/>
</dbReference>
<dbReference type="SUPFAM" id="SSF49265">
    <property type="entry name" value="Fibronectin type III"/>
    <property type="match status" value="4"/>
</dbReference>
<dbReference type="InterPro" id="IPR013783">
    <property type="entry name" value="Ig-like_fold"/>
</dbReference>
<proteinExistence type="predicted"/>
<keyword evidence="2" id="KW-0732">Signal</keyword>
<dbReference type="Gene3D" id="2.60.40.10">
    <property type="entry name" value="Immunoglobulins"/>
    <property type="match status" value="6"/>
</dbReference>
<dbReference type="InterPro" id="IPR036116">
    <property type="entry name" value="FN3_sf"/>
</dbReference>
<evidence type="ECO:0000313" key="5">
    <source>
        <dbReference type="EMBL" id="MFD2602065.1"/>
    </source>
</evidence>
<dbReference type="InterPro" id="IPR050991">
    <property type="entry name" value="ECM_Regulatory_Proteins"/>
</dbReference>
<dbReference type="InterPro" id="IPR003961">
    <property type="entry name" value="FN3_dom"/>
</dbReference>
<evidence type="ECO:0000259" key="4">
    <source>
        <dbReference type="PROSITE" id="PS50853"/>
    </source>
</evidence>
<dbReference type="PROSITE" id="PS50835">
    <property type="entry name" value="IG_LIKE"/>
    <property type="match status" value="1"/>
</dbReference>
<dbReference type="InterPro" id="IPR026341">
    <property type="entry name" value="T9SS_type_B"/>
</dbReference>
<feature type="chain" id="PRO_5046323102" evidence="2">
    <location>
        <begin position="23"/>
        <end position="2593"/>
    </location>
</feature>
<reference evidence="6" key="1">
    <citation type="journal article" date="2019" name="Int. J. Syst. Evol. Microbiol.">
        <title>The Global Catalogue of Microorganisms (GCM) 10K type strain sequencing project: providing services to taxonomists for standard genome sequencing and annotation.</title>
        <authorList>
            <consortium name="The Broad Institute Genomics Platform"/>
            <consortium name="The Broad Institute Genome Sequencing Center for Infectious Disease"/>
            <person name="Wu L."/>
            <person name="Ma J."/>
        </authorList>
    </citation>
    <scope>NUCLEOTIDE SEQUENCE [LARGE SCALE GENOMIC DNA]</scope>
    <source>
        <strain evidence="6">KCTC 42107</strain>
    </source>
</reference>
<dbReference type="InterPro" id="IPR049804">
    <property type="entry name" value="Choice_anch_L"/>
</dbReference>
<feature type="domain" description="Fibronectin type-III" evidence="4">
    <location>
        <begin position="198"/>
        <end position="287"/>
    </location>
</feature>
<feature type="domain" description="Fibronectin type-III" evidence="4">
    <location>
        <begin position="703"/>
        <end position="800"/>
    </location>
</feature>
<evidence type="ECO:0000313" key="6">
    <source>
        <dbReference type="Proteomes" id="UP001597480"/>
    </source>
</evidence>
<name>A0ABW5NT05_9FLAO</name>
<evidence type="ECO:0000256" key="1">
    <source>
        <dbReference type="ARBA" id="ARBA00022737"/>
    </source>
</evidence>
<evidence type="ECO:0000259" key="3">
    <source>
        <dbReference type="PROSITE" id="PS50835"/>
    </source>
</evidence>
<feature type="domain" description="Ig-like" evidence="3">
    <location>
        <begin position="2058"/>
        <end position="2130"/>
    </location>
</feature>
<dbReference type="InterPro" id="IPR056600">
    <property type="entry name" value="GBD_T9SS_assoc"/>
</dbReference>
<dbReference type="NCBIfam" id="TIGR04131">
    <property type="entry name" value="Bac_Flav_CTERM"/>
    <property type="match status" value="1"/>
</dbReference>
<dbReference type="PANTHER" id="PTHR46708">
    <property type="entry name" value="TENASCIN"/>
    <property type="match status" value="1"/>
</dbReference>
<feature type="signal peptide" evidence="2">
    <location>
        <begin position="1"/>
        <end position="22"/>
    </location>
</feature>
<dbReference type="SMART" id="SM00060">
    <property type="entry name" value="FN3"/>
    <property type="match status" value="5"/>
</dbReference>
<organism evidence="5 6">
    <name type="scientific">Flavobacterium suzhouense</name>
    <dbReference type="NCBI Taxonomy" id="1529638"/>
    <lineage>
        <taxon>Bacteria</taxon>
        <taxon>Pseudomonadati</taxon>
        <taxon>Bacteroidota</taxon>
        <taxon>Flavobacteriia</taxon>
        <taxon>Flavobacteriales</taxon>
        <taxon>Flavobacteriaceae</taxon>
        <taxon>Flavobacterium</taxon>
    </lineage>
</organism>
<protein>
    <submittedName>
        <fullName evidence="5">Choice-of-anchor L domain-containing protein</fullName>
    </submittedName>
</protein>
<accession>A0ABW5NT05</accession>
<dbReference type="NCBIfam" id="NF038133">
    <property type="entry name" value="choice_anch_L"/>
    <property type="match status" value="1"/>
</dbReference>
<sequence>MRKITLMLIASLLSFCSYGQLALEEFETAWTGTPAAPPGGWAVYSEIGTITWVQTTAGNTTTPAYLGSHAAYLNRENVAPSAPIPSNWLITKAFNGPTNGQLEFYSRLTVLGDQGGTYKIMIAVDNPALPVQSLTWVDLVAPMGELAMNPTQTEYVNKVFPVPATYVGQQIRIAFIMQGDNMDRWLIDNVRVVSQCSPPSTQSVSNVTTSGANLNWVSPNGVTTFEIENLPAANPPTGTGITYNGLPPYAQGGLTENTPYKFYVRSICSDGGQSDWIGPFFYNTAATGAICSNPLVIPSTLPYTTTNNTVNFADTYEGIPGTGCNATGNYLAGNDVVYSYTPTTSGNIYISLSGTGGNAGLFVYANCTSIGVSCLAGVTASATAAGVIPTFAVTANTTYYIVVSTNGTPQTTPYTLILQQVNCAAPTGLTASGQTPTSAQLSWAAGTATSWQIVVQTPGSGLPTGAGQTVTQNTNLPVSSTIGSSNIQNFTEATNYEYYVRADCGNGTYSIWTGPFAFSTTQVPVALEYNQNFDGPAAHGFSINNGTQANKWYVGGATFNSPTNSLYISNDNGITNAYTITTASVVHAFRDITIPAGTGQISVSFDVKAGGQSATDYIRAWLVPVSFTPTPGTQITAANSGGVQVGGNFHLYPTWTTVNNTVNVSAITGTRRLVFEWRNDAFTGAQPAGAIDNLNIKVVTCPAPTALTMASATQSSATYTWTAPSGTPPAGYEYYYSQNSAAGPTATTAPSGSVVGGTTTTATISPLNPSETYYMWVRSTCGATDKSFWIGPVAVVVPQIPATLNLVQNFDSGAHNFSLSNGTQPNIWVVGSATSLSPSNSLYVTNDNGATNGYNVNLASVVHAYRDITIPATAGEISVTFDYKTVGEAGWDYIRVWMVPTTFVPTTGTQITAAAVGSGDRVQLGGNLQTTPDWTNISFDTPVATYQNQTRRLVFEWRNDGILGAQPAGAVDNINVSVVTCPKPANLTATNVTSTNATLDWTEPGSATSWEVVYMPATGAVAPTATTTGTPVTGTSELTPAVGTFMPGTQYVFYVRSICGGTDGNSKWAGPFTFALKPANDDCANATPVLTNPDLNCTNFVNGSILGATASTETTTCGGTKDDDVWFTFVATNTAHNINLNNVTGSTTDLFHVVYSGNNCGALTQLYCSDPNNSVANNLVVGQTYYIRVYSWTATAGQTSAFQVCITTPPPPPANDDCAGAVTVPVNPTLVCSDTAAGTIYSATASPEANTCGGTDDDDVWFKFVATNATHRISLLNITGGTTDLFHVLYSGTNCGALTQLYCSDPNDSWANNLTVGQTYYIRIYSWTATAGQTSAFNVCVGTPPPPPANDECAGAITAPVNPTMICEDVVDGTVQSATASPEANTCGNVNDDDDVWFEFVATGTAHIIELKNITGSTTDLYHAVYVGDVCGTLTQLYCSDPNYSLATGLTAGQTYKVRVWTNTATLNQTSAFQLCVSTPPPPPTNDECATAITVPVNQDSNCTLTATASVYGATASPEANTCGNTNDDDDVWFKFTATHTTHLISLTNIIGSTTDLYHVLYSGTNCGTLTQVYCSDANSSVASGLIVGNEYKIRVYSNATTAQTTQFDVCIRIPNTPIVVNPNLYTVDQLVNEVLINSECALVSNITSVSQSNFGGATSISYFDANGATFPFSYGVVLATSDAVLAQGPYTGTNTGGGALNWVGDADLNDIIVANNPAQVNGTQNATLLEFDFIPLTNKFTFDFLFASSEYGTFQCTFSDAFAFILTDSDGNEQNLAVLPNTNIPVSVTNIRDSQYNTGCGSQNVQYFGQMNQTDPMAAAINFQGQTKPLTAEADVIPNTSYHIKLVIADYSDSLFNSAVFLGGGTFDIGEIDMGGNLTVDNGTALCDTQSKTLDSGLIGDQYNYAWYKDGDLIPNADQPTYEVTESGTYGVEVTIDNISCSYEGIVVVEFYTPVNELTGDPVNLVQCDASGFSTFDLTPNVNALLSLPTDPANFDVSIYLTEDDANNAVNAIDPATYTAFANTTEDLQTLWTRTVYNVTTCVGIKSFDLVVQDLTPQYTIDSDFSICDGTSDTIDVVITDTDPNPVTYTWTKDGNPLPDTTPSITVTEGGAYTVVLDRTGCSTSATVNVVVTPIPVADAPANVAICGGYTLPALSPGNGYFTLANVPVNAGEIITSSQTLIVRAESGTTPNCTSENTFTITITPNPVVASPGDQIACDSYELPALVHSSNNYYTGPNGTGTMLSEGDVITSTQLIYVYEETGGTPNCFGEESFTVTITPTPVVDTPGDVSVCDSYVLPALTTGNYYTGPGGTGNPLAAGDLISSSQQIYVFAQNGNCSDEHMFTVTVTPTPVFSLGEPQSSCVASNITINVSGANFNLGDATYEWSLEGAPLTGGSSIVASGFGTYTLTVTVNNCTHSESVLVSQNTAQIDLLIVDGCEGGEFMIEVTDIDGSFNIDTATYSWTGPNGFTSAARKFAAPSSGEYFITITTPDGCIGEDSIVISDTSCDIQRGISPNGDGYNDAFDLSTLNVKKLSIYNRYGQEVYTKNDYKNEWVGQTNKGDELPTGTYFYMIERSTGESTTGWIYINRQN</sequence>
<dbReference type="PROSITE" id="PS50853">
    <property type="entry name" value="FN3"/>
    <property type="match status" value="4"/>
</dbReference>
<keyword evidence="6" id="KW-1185">Reference proteome</keyword>
<evidence type="ECO:0000256" key="2">
    <source>
        <dbReference type="SAM" id="SignalP"/>
    </source>
</evidence>
<comment type="caution">
    <text evidence="5">The sequence shown here is derived from an EMBL/GenBank/DDBJ whole genome shotgun (WGS) entry which is preliminary data.</text>
</comment>
<dbReference type="Gene3D" id="2.60.120.200">
    <property type="match status" value="1"/>
</dbReference>
<dbReference type="InterPro" id="IPR007110">
    <property type="entry name" value="Ig-like_dom"/>
</dbReference>
<dbReference type="Pfam" id="PF13585">
    <property type="entry name" value="CHU_C"/>
    <property type="match status" value="1"/>
</dbReference>
<dbReference type="RefSeq" id="WP_379820563.1">
    <property type="nucleotide sequence ID" value="NZ_JBHUMD010000008.1"/>
</dbReference>
<dbReference type="EMBL" id="JBHUMD010000008">
    <property type="protein sequence ID" value="MFD2602065.1"/>
    <property type="molecule type" value="Genomic_DNA"/>
</dbReference>
<keyword evidence="1" id="KW-0677">Repeat</keyword>
<feature type="domain" description="Fibronectin type-III" evidence="4">
    <location>
        <begin position="983"/>
        <end position="1079"/>
    </location>
</feature>